<proteinExistence type="predicted"/>
<gene>
    <name evidence="2" type="ORF">DNFV4_00115</name>
</gene>
<keyword evidence="1" id="KW-0472">Membrane</keyword>
<dbReference type="AlphaFoldDB" id="A0AA86MVD4"/>
<dbReference type="KEGG" id="nti:DNFV4_00115"/>
<protein>
    <submittedName>
        <fullName evidence="2">Uncharacterized protein</fullName>
    </submittedName>
</protein>
<evidence type="ECO:0000313" key="2">
    <source>
        <dbReference type="EMBL" id="CAI4029697.1"/>
    </source>
</evidence>
<name>A0AA86MVD4_9BACT</name>
<evidence type="ECO:0000313" key="3">
    <source>
        <dbReference type="Proteomes" id="UP001179121"/>
    </source>
</evidence>
<keyword evidence="1" id="KW-0812">Transmembrane</keyword>
<feature type="transmembrane region" description="Helical" evidence="1">
    <location>
        <begin position="6"/>
        <end position="28"/>
    </location>
</feature>
<keyword evidence="1" id="KW-1133">Transmembrane helix</keyword>
<accession>A0AA86MVD4</accession>
<organism evidence="2 3">
    <name type="scientific">Nitrospira tepida</name>
    <dbReference type="NCBI Taxonomy" id="2973512"/>
    <lineage>
        <taxon>Bacteria</taxon>
        <taxon>Pseudomonadati</taxon>
        <taxon>Nitrospirota</taxon>
        <taxon>Nitrospiria</taxon>
        <taxon>Nitrospirales</taxon>
        <taxon>Nitrospiraceae</taxon>
        <taxon>Nitrospira</taxon>
    </lineage>
</organism>
<evidence type="ECO:0000256" key="1">
    <source>
        <dbReference type="SAM" id="Phobius"/>
    </source>
</evidence>
<keyword evidence="3" id="KW-1185">Reference proteome</keyword>
<sequence>MSTILATIILIVTMLGLALLIMWGLSIIA</sequence>
<reference evidence="2" key="1">
    <citation type="submission" date="2022-10" db="EMBL/GenBank/DDBJ databases">
        <authorList>
            <person name="Koch H."/>
        </authorList>
    </citation>
    <scope>NUCLEOTIDE SEQUENCE</scope>
    <source>
        <strain evidence="2">DNF</strain>
    </source>
</reference>
<dbReference type="Proteomes" id="UP001179121">
    <property type="component" value="Chromosome"/>
</dbReference>
<dbReference type="EMBL" id="OX365700">
    <property type="protein sequence ID" value="CAI4029697.1"/>
    <property type="molecule type" value="Genomic_DNA"/>
</dbReference>